<protein>
    <submittedName>
        <fullName evidence="7">Thiol:disulfide interchange protein</fullName>
    </submittedName>
</protein>
<dbReference type="CDD" id="cd02966">
    <property type="entry name" value="TlpA_like_family"/>
    <property type="match status" value="1"/>
</dbReference>
<feature type="signal peptide" evidence="5">
    <location>
        <begin position="1"/>
        <end position="21"/>
    </location>
</feature>
<dbReference type="PROSITE" id="PS51352">
    <property type="entry name" value="THIOREDOXIN_2"/>
    <property type="match status" value="1"/>
</dbReference>
<evidence type="ECO:0000259" key="6">
    <source>
        <dbReference type="PROSITE" id="PS51352"/>
    </source>
</evidence>
<sequence>MMIKKQLVLSALTLFVAQAMAQNVVIKGTFSGDTKGANKVYIYGTGVKQDSVVMTDGKFEFTLPFEKPFMPLFYTEYDKTVKRMYAPFPVLVEQPGTVILSDGDITKGMGSMKVSGMSSAKDYGELREQQNAVYKDMNAELAKKYGDKWYAPDNPKAADVAKDRELMIQSSMGALLERFIKAHPDSYASGIALSSSRSTLKTPELEKLYALLSSKGKQTEEAKNVADYLKGVKNSAIGSTVKDFTLNTPEETPLSFSSLKGKYVLIDFWASWCGPCKKSFPHMKEVYKKYKSDQFEIYSISIDKDKDAWLKGLKEQDLPWLQTLDTKNISQSGFAVTGVPTTFLIDPKGKILMKEVGFDSSGESPLEKKLVELFGAK</sequence>
<dbReference type="AlphaFoldDB" id="A0A512RRX8"/>
<dbReference type="InterPro" id="IPR013766">
    <property type="entry name" value="Thioredoxin_domain"/>
</dbReference>
<dbReference type="InterPro" id="IPR025380">
    <property type="entry name" value="DUF4369"/>
</dbReference>
<dbReference type="InterPro" id="IPR000866">
    <property type="entry name" value="AhpC/TSA"/>
</dbReference>
<organism evidence="7 8">
    <name type="scientific">Chitinophaga cymbidii</name>
    <dbReference type="NCBI Taxonomy" id="1096750"/>
    <lineage>
        <taxon>Bacteria</taxon>
        <taxon>Pseudomonadati</taxon>
        <taxon>Bacteroidota</taxon>
        <taxon>Chitinophagia</taxon>
        <taxon>Chitinophagales</taxon>
        <taxon>Chitinophagaceae</taxon>
        <taxon>Chitinophaga</taxon>
    </lineage>
</organism>
<comment type="caution">
    <text evidence="7">The sequence shown here is derived from an EMBL/GenBank/DDBJ whole genome shotgun (WGS) entry which is preliminary data.</text>
</comment>
<keyword evidence="3" id="KW-1015">Disulfide bond</keyword>
<dbReference type="PANTHER" id="PTHR42852">
    <property type="entry name" value="THIOL:DISULFIDE INTERCHANGE PROTEIN DSBE"/>
    <property type="match status" value="1"/>
</dbReference>
<feature type="domain" description="Thioredoxin" evidence="6">
    <location>
        <begin position="235"/>
        <end position="377"/>
    </location>
</feature>
<name>A0A512RRX8_9BACT</name>
<dbReference type="InterPro" id="IPR050553">
    <property type="entry name" value="Thioredoxin_ResA/DsbE_sf"/>
</dbReference>
<evidence type="ECO:0000256" key="2">
    <source>
        <dbReference type="ARBA" id="ARBA00022748"/>
    </source>
</evidence>
<dbReference type="GO" id="GO:0030313">
    <property type="term" value="C:cell envelope"/>
    <property type="evidence" value="ECO:0007669"/>
    <property type="project" value="UniProtKB-SubCell"/>
</dbReference>
<dbReference type="OrthoDB" id="640449at2"/>
<keyword evidence="2" id="KW-0201">Cytochrome c-type biogenesis</keyword>
<evidence type="ECO:0000256" key="3">
    <source>
        <dbReference type="ARBA" id="ARBA00023157"/>
    </source>
</evidence>
<dbReference type="InterPro" id="IPR017937">
    <property type="entry name" value="Thioredoxin_CS"/>
</dbReference>
<keyword evidence="5" id="KW-0732">Signal</keyword>
<feature type="chain" id="PRO_5021961984" evidence="5">
    <location>
        <begin position="22"/>
        <end position="377"/>
    </location>
</feature>
<accession>A0A512RRX8</accession>
<dbReference type="GO" id="GO:0016209">
    <property type="term" value="F:antioxidant activity"/>
    <property type="evidence" value="ECO:0007669"/>
    <property type="project" value="InterPro"/>
</dbReference>
<proteinExistence type="predicted"/>
<dbReference type="Pfam" id="PF14289">
    <property type="entry name" value="DUF4369"/>
    <property type="match status" value="1"/>
</dbReference>
<evidence type="ECO:0000313" key="7">
    <source>
        <dbReference type="EMBL" id="GEP98444.1"/>
    </source>
</evidence>
<keyword evidence="8" id="KW-1185">Reference proteome</keyword>
<dbReference type="PANTHER" id="PTHR42852:SF6">
    <property type="entry name" value="THIOL:DISULFIDE INTERCHANGE PROTEIN DSBE"/>
    <property type="match status" value="1"/>
</dbReference>
<comment type="subcellular location">
    <subcellularLocation>
        <location evidence="1">Cell envelope</location>
    </subcellularLocation>
</comment>
<dbReference type="Gene3D" id="3.40.30.10">
    <property type="entry name" value="Glutaredoxin"/>
    <property type="match status" value="1"/>
</dbReference>
<reference evidence="7 8" key="1">
    <citation type="submission" date="2019-07" db="EMBL/GenBank/DDBJ databases">
        <title>Whole genome shotgun sequence of Chitinophaga cymbidii NBRC 109752.</title>
        <authorList>
            <person name="Hosoyama A."/>
            <person name="Uohara A."/>
            <person name="Ohji S."/>
            <person name="Ichikawa N."/>
        </authorList>
    </citation>
    <scope>NUCLEOTIDE SEQUENCE [LARGE SCALE GENOMIC DNA]</scope>
    <source>
        <strain evidence="7 8">NBRC 109752</strain>
    </source>
</reference>
<gene>
    <name evidence="7" type="ORF">CCY01nite_47040</name>
</gene>
<dbReference type="EMBL" id="BKAU01000006">
    <property type="protein sequence ID" value="GEP98444.1"/>
    <property type="molecule type" value="Genomic_DNA"/>
</dbReference>
<keyword evidence="4" id="KW-0676">Redox-active center</keyword>
<dbReference type="Pfam" id="PF00578">
    <property type="entry name" value="AhpC-TSA"/>
    <property type="match status" value="1"/>
</dbReference>
<dbReference type="GO" id="GO:0017004">
    <property type="term" value="P:cytochrome complex assembly"/>
    <property type="evidence" value="ECO:0007669"/>
    <property type="project" value="UniProtKB-KW"/>
</dbReference>
<dbReference type="SUPFAM" id="SSF52833">
    <property type="entry name" value="Thioredoxin-like"/>
    <property type="match status" value="1"/>
</dbReference>
<dbReference type="RefSeq" id="WP_146867010.1">
    <property type="nucleotide sequence ID" value="NZ_BKAU01000006.1"/>
</dbReference>
<dbReference type="InterPro" id="IPR036249">
    <property type="entry name" value="Thioredoxin-like_sf"/>
</dbReference>
<evidence type="ECO:0000313" key="8">
    <source>
        <dbReference type="Proteomes" id="UP000321436"/>
    </source>
</evidence>
<evidence type="ECO:0000256" key="1">
    <source>
        <dbReference type="ARBA" id="ARBA00004196"/>
    </source>
</evidence>
<evidence type="ECO:0000256" key="4">
    <source>
        <dbReference type="ARBA" id="ARBA00023284"/>
    </source>
</evidence>
<dbReference type="GO" id="GO:0016491">
    <property type="term" value="F:oxidoreductase activity"/>
    <property type="evidence" value="ECO:0007669"/>
    <property type="project" value="InterPro"/>
</dbReference>
<evidence type="ECO:0000256" key="5">
    <source>
        <dbReference type="SAM" id="SignalP"/>
    </source>
</evidence>
<dbReference type="PROSITE" id="PS00194">
    <property type="entry name" value="THIOREDOXIN_1"/>
    <property type="match status" value="1"/>
</dbReference>
<dbReference type="Proteomes" id="UP000321436">
    <property type="component" value="Unassembled WGS sequence"/>
</dbReference>